<proteinExistence type="predicted"/>
<dbReference type="AlphaFoldDB" id="A3VEU4"/>
<keyword evidence="2" id="KW-1185">Reference proteome</keyword>
<organism evidence="1 2">
    <name type="scientific">Maritimibacter alkaliphilus HTCC2654</name>
    <dbReference type="NCBI Taxonomy" id="314271"/>
    <lineage>
        <taxon>Bacteria</taxon>
        <taxon>Pseudomonadati</taxon>
        <taxon>Pseudomonadota</taxon>
        <taxon>Alphaproteobacteria</taxon>
        <taxon>Rhodobacterales</taxon>
        <taxon>Roseobacteraceae</taxon>
        <taxon>Maritimibacter</taxon>
    </lineage>
</organism>
<dbReference type="OrthoDB" id="7353854at2"/>
<dbReference type="eggNOG" id="ENOG5032YQ5">
    <property type="taxonomic scope" value="Bacteria"/>
</dbReference>
<protein>
    <recommendedName>
        <fullName evidence="3">DUF4440 domain-containing protein</fullName>
    </recommendedName>
</protein>
<name>A3VEU4_9RHOB</name>
<accession>A3VEU4</accession>
<dbReference type="HOGENOM" id="CLU_147392_1_0_5"/>
<dbReference type="SUPFAM" id="SSF54427">
    <property type="entry name" value="NTF2-like"/>
    <property type="match status" value="1"/>
</dbReference>
<dbReference type="STRING" id="314271.RB2654_10189"/>
<dbReference type="EMBL" id="AAMT01000005">
    <property type="protein sequence ID" value="EAQ13432.1"/>
    <property type="molecule type" value="Genomic_DNA"/>
</dbReference>
<evidence type="ECO:0000313" key="2">
    <source>
        <dbReference type="Proteomes" id="UP000002931"/>
    </source>
</evidence>
<dbReference type="InterPro" id="IPR032710">
    <property type="entry name" value="NTF2-like_dom_sf"/>
</dbReference>
<dbReference type="RefSeq" id="WP_008331183.1">
    <property type="nucleotide sequence ID" value="NZ_CH902578.1"/>
</dbReference>
<comment type="caution">
    <text evidence="1">The sequence shown here is derived from an EMBL/GenBank/DDBJ whole genome shotgun (WGS) entry which is preliminary data.</text>
</comment>
<evidence type="ECO:0000313" key="1">
    <source>
        <dbReference type="EMBL" id="EAQ13432.1"/>
    </source>
</evidence>
<reference evidence="1 2" key="1">
    <citation type="journal article" date="2010" name="J. Bacteriol.">
        <title>Genome sequences of Pelagibaca bermudensis HTCC2601T and Maritimibacter alkaliphilus HTCC2654T, the type strains of two marine Roseobacter genera.</title>
        <authorList>
            <person name="Thrash J.C."/>
            <person name="Cho J.C."/>
            <person name="Ferriera S."/>
            <person name="Johnson J."/>
            <person name="Vergin K.L."/>
            <person name="Giovannoni S.J."/>
        </authorList>
    </citation>
    <scope>NUCLEOTIDE SEQUENCE [LARGE SCALE GENOMIC DNA]</scope>
    <source>
        <strain evidence="1 2">HTCC2654</strain>
    </source>
</reference>
<gene>
    <name evidence="1" type="ORF">RB2654_10189</name>
</gene>
<sequence length="122" mass="13810">MTSLDDTPAAESLWAEEENFWLEGPDFYRAHMVPDAVMDFPEPTGLLKGEQVLNALENAPRWDSVSFFDRDVEKLGNKARLTYRAEGKRDGVAAYVAKCESVYVKSAGDWLLTCHKQVPLER</sequence>
<dbReference type="Proteomes" id="UP000002931">
    <property type="component" value="Unassembled WGS sequence"/>
</dbReference>
<evidence type="ECO:0008006" key="3">
    <source>
        <dbReference type="Google" id="ProtNLM"/>
    </source>
</evidence>